<evidence type="ECO:0000256" key="8">
    <source>
        <dbReference type="ARBA" id="ARBA00023163"/>
    </source>
</evidence>
<feature type="region of interest" description="Disordered" evidence="11">
    <location>
        <begin position="307"/>
        <end position="327"/>
    </location>
</feature>
<evidence type="ECO:0000256" key="9">
    <source>
        <dbReference type="ARBA" id="ARBA00029829"/>
    </source>
</evidence>
<organism evidence="14 15">
    <name type="scientific">Microbacterium deminutum</name>
    <dbReference type="NCBI Taxonomy" id="344164"/>
    <lineage>
        <taxon>Bacteria</taxon>
        <taxon>Bacillati</taxon>
        <taxon>Actinomycetota</taxon>
        <taxon>Actinomycetes</taxon>
        <taxon>Micrococcales</taxon>
        <taxon>Microbacteriaceae</taxon>
        <taxon>Microbacterium</taxon>
    </lineage>
</organism>
<protein>
    <recommendedName>
        <fullName evidence="10">Regulator of SigK</fullName>
    </recommendedName>
    <alternativeName>
        <fullName evidence="9">Sigma-K anti-sigma factor RskA</fullName>
    </alternativeName>
</protein>
<dbReference type="RefSeq" id="WP_344096356.1">
    <property type="nucleotide sequence ID" value="NZ_BAAAOG010000008.1"/>
</dbReference>
<dbReference type="Pfam" id="PF10099">
    <property type="entry name" value="RskA_C"/>
    <property type="match status" value="1"/>
</dbReference>
<evidence type="ECO:0000256" key="1">
    <source>
        <dbReference type="ARBA" id="ARBA00004167"/>
    </source>
</evidence>
<keyword evidence="5 12" id="KW-1133">Transmembrane helix</keyword>
<evidence type="ECO:0000256" key="6">
    <source>
        <dbReference type="ARBA" id="ARBA00023015"/>
    </source>
</evidence>
<keyword evidence="6" id="KW-0805">Transcription regulation</keyword>
<evidence type="ECO:0000256" key="3">
    <source>
        <dbReference type="ARBA" id="ARBA00022475"/>
    </source>
</evidence>
<evidence type="ECO:0000256" key="2">
    <source>
        <dbReference type="ARBA" id="ARBA00004236"/>
    </source>
</evidence>
<evidence type="ECO:0000256" key="5">
    <source>
        <dbReference type="ARBA" id="ARBA00022989"/>
    </source>
</evidence>
<evidence type="ECO:0000313" key="14">
    <source>
        <dbReference type="EMBL" id="GAA1966123.1"/>
    </source>
</evidence>
<dbReference type="InterPro" id="IPR018764">
    <property type="entry name" value="RskA_C"/>
</dbReference>
<comment type="subcellular location">
    <subcellularLocation>
        <location evidence="2">Cell membrane</location>
    </subcellularLocation>
    <subcellularLocation>
        <location evidence="1">Membrane</location>
        <topology evidence="1">Single-pass membrane protein</topology>
    </subcellularLocation>
</comment>
<feature type="domain" description="Anti-sigma K factor RskA C-terminal" evidence="13">
    <location>
        <begin position="186"/>
        <end position="321"/>
    </location>
</feature>
<dbReference type="EMBL" id="BAAAOG010000008">
    <property type="protein sequence ID" value="GAA1966123.1"/>
    <property type="molecule type" value="Genomic_DNA"/>
</dbReference>
<comment type="caution">
    <text evidence="14">The sequence shown here is derived from an EMBL/GenBank/DDBJ whole genome shotgun (WGS) entry which is preliminary data.</text>
</comment>
<evidence type="ECO:0000256" key="12">
    <source>
        <dbReference type="SAM" id="Phobius"/>
    </source>
</evidence>
<dbReference type="InterPro" id="IPR041916">
    <property type="entry name" value="Anti_sigma_zinc_sf"/>
</dbReference>
<dbReference type="PANTHER" id="PTHR37461:SF1">
    <property type="entry name" value="ANTI-SIGMA-K FACTOR RSKA"/>
    <property type="match status" value="1"/>
</dbReference>
<proteinExistence type="predicted"/>
<feature type="transmembrane region" description="Helical" evidence="12">
    <location>
        <begin position="184"/>
        <end position="207"/>
    </location>
</feature>
<gene>
    <name evidence="14" type="ORF">GCM10009776_31290</name>
</gene>
<accession>A0ABP5CMX3</accession>
<evidence type="ECO:0000259" key="13">
    <source>
        <dbReference type="Pfam" id="PF10099"/>
    </source>
</evidence>
<evidence type="ECO:0000256" key="4">
    <source>
        <dbReference type="ARBA" id="ARBA00022692"/>
    </source>
</evidence>
<name>A0ABP5CMX3_9MICO</name>
<evidence type="ECO:0000256" key="10">
    <source>
        <dbReference type="ARBA" id="ARBA00030803"/>
    </source>
</evidence>
<reference evidence="15" key="1">
    <citation type="journal article" date="2019" name="Int. J. Syst. Evol. Microbiol.">
        <title>The Global Catalogue of Microorganisms (GCM) 10K type strain sequencing project: providing services to taxonomists for standard genome sequencing and annotation.</title>
        <authorList>
            <consortium name="The Broad Institute Genomics Platform"/>
            <consortium name="The Broad Institute Genome Sequencing Center for Infectious Disease"/>
            <person name="Wu L."/>
            <person name="Ma J."/>
        </authorList>
    </citation>
    <scope>NUCLEOTIDE SEQUENCE [LARGE SCALE GENOMIC DNA]</scope>
    <source>
        <strain evidence="15">JCM 14901</strain>
    </source>
</reference>
<keyword evidence="8" id="KW-0804">Transcription</keyword>
<evidence type="ECO:0000313" key="15">
    <source>
        <dbReference type="Proteomes" id="UP001499933"/>
    </source>
</evidence>
<dbReference type="Proteomes" id="UP001499933">
    <property type="component" value="Unassembled WGS sequence"/>
</dbReference>
<evidence type="ECO:0000256" key="11">
    <source>
        <dbReference type="SAM" id="MobiDB-lite"/>
    </source>
</evidence>
<dbReference type="InterPro" id="IPR051474">
    <property type="entry name" value="Anti-sigma-K/W_factor"/>
</dbReference>
<keyword evidence="4 12" id="KW-0812">Transmembrane</keyword>
<feature type="compositionally biased region" description="Low complexity" evidence="11">
    <location>
        <begin position="134"/>
        <end position="145"/>
    </location>
</feature>
<sequence>MNEDEFAELAAGYALDALSPADLVAFQNARAQHPEWERLVVTDAETAALLAESITPVAPPAGIRDALLARIASAPRGEADAESADTRPSATKVVGAYAAPRLDAPLSAEPAEIAAADLPGAELAGAPLMEPAEAPAVEPADTPAVEPDESTVEPARASPAAGEPAPDTATIQAISRRNWTRGMLGLAASLILLVALGFGAVALGQIINRPAAVTALEQIEAAPDAQSATAQVSDGGTATAHWSESVGKVVLVSHGLPSIDRNQSFEMWFVRGGKPVSAGTFDDSTKATVLLDGSVQPGDVIAVTVEQQGGSPSGQPTTDPIVTIPTA</sequence>
<keyword evidence="7 12" id="KW-0472">Membrane</keyword>
<keyword evidence="3" id="KW-1003">Cell membrane</keyword>
<dbReference type="PANTHER" id="PTHR37461">
    <property type="entry name" value="ANTI-SIGMA-K FACTOR RSKA"/>
    <property type="match status" value="1"/>
</dbReference>
<keyword evidence="15" id="KW-1185">Reference proteome</keyword>
<dbReference type="Gene3D" id="1.10.10.1320">
    <property type="entry name" value="Anti-sigma factor, zinc-finger domain"/>
    <property type="match status" value="1"/>
</dbReference>
<feature type="region of interest" description="Disordered" evidence="11">
    <location>
        <begin position="134"/>
        <end position="167"/>
    </location>
</feature>
<evidence type="ECO:0000256" key="7">
    <source>
        <dbReference type="ARBA" id="ARBA00023136"/>
    </source>
</evidence>